<sequence>MLPTWMSASTHSVGYMIFSLVGFVGLYSIFIAVEMYLMVKAIKQGPEEHGTPAAPQSRKPQPSLGGGFAAAAAAPMSAHKEN</sequence>
<name>A0A1J5Q5C7_9ZZZZ</name>
<evidence type="ECO:0000256" key="3">
    <source>
        <dbReference type="ARBA" id="ARBA00022475"/>
    </source>
</evidence>
<comment type="caution">
    <text evidence="13">The sequence shown here is derived from an EMBL/GenBank/DDBJ whole genome shotgun (WGS) entry which is preliminary data.</text>
</comment>
<keyword evidence="10 12" id="KW-0472">Membrane</keyword>
<keyword evidence="5 12" id="KW-0812">Transmembrane</keyword>
<evidence type="ECO:0000256" key="8">
    <source>
        <dbReference type="ARBA" id="ARBA00022989"/>
    </source>
</evidence>
<reference evidence="13" key="1">
    <citation type="submission" date="2016-10" db="EMBL/GenBank/DDBJ databases">
        <title>Sequence of Gallionella enrichment culture.</title>
        <authorList>
            <person name="Poehlein A."/>
            <person name="Muehling M."/>
            <person name="Daniel R."/>
        </authorList>
    </citation>
    <scope>NUCLEOTIDE SEQUENCE</scope>
</reference>
<dbReference type="InterPro" id="IPR002585">
    <property type="entry name" value="Cyt-d_ubiquinol_oxidase_su_1"/>
</dbReference>
<organism evidence="13">
    <name type="scientific">mine drainage metagenome</name>
    <dbReference type="NCBI Taxonomy" id="410659"/>
    <lineage>
        <taxon>unclassified sequences</taxon>
        <taxon>metagenomes</taxon>
        <taxon>ecological metagenomes</taxon>
    </lineage>
</organism>
<feature type="region of interest" description="Disordered" evidence="11">
    <location>
        <begin position="47"/>
        <end position="82"/>
    </location>
</feature>
<evidence type="ECO:0000313" key="13">
    <source>
        <dbReference type="EMBL" id="OIQ75092.1"/>
    </source>
</evidence>
<evidence type="ECO:0000256" key="2">
    <source>
        <dbReference type="ARBA" id="ARBA00022448"/>
    </source>
</evidence>
<evidence type="ECO:0000256" key="7">
    <source>
        <dbReference type="ARBA" id="ARBA00022982"/>
    </source>
</evidence>
<evidence type="ECO:0000256" key="5">
    <source>
        <dbReference type="ARBA" id="ARBA00022692"/>
    </source>
</evidence>
<keyword evidence="4" id="KW-0349">Heme</keyword>
<dbReference type="GO" id="GO:0009055">
    <property type="term" value="F:electron transfer activity"/>
    <property type="evidence" value="ECO:0007669"/>
    <property type="project" value="InterPro"/>
</dbReference>
<dbReference type="GO" id="GO:0046872">
    <property type="term" value="F:metal ion binding"/>
    <property type="evidence" value="ECO:0007669"/>
    <property type="project" value="UniProtKB-KW"/>
</dbReference>
<dbReference type="AlphaFoldDB" id="A0A1J5Q5C7"/>
<keyword evidence="9" id="KW-0408">Iron</keyword>
<keyword evidence="6" id="KW-0479">Metal-binding</keyword>
<dbReference type="GO" id="GO:0005886">
    <property type="term" value="C:plasma membrane"/>
    <property type="evidence" value="ECO:0007669"/>
    <property type="project" value="UniProtKB-SubCell"/>
</dbReference>
<gene>
    <name evidence="13" type="ORF">GALL_432400</name>
</gene>
<proteinExistence type="predicted"/>
<comment type="subcellular location">
    <subcellularLocation>
        <location evidence="1">Cell membrane</location>
        <topology evidence="1">Multi-pass membrane protein</topology>
    </subcellularLocation>
</comment>
<dbReference type="EMBL" id="MLJW01002280">
    <property type="protein sequence ID" value="OIQ75092.1"/>
    <property type="molecule type" value="Genomic_DNA"/>
</dbReference>
<accession>A0A1J5Q5C7</accession>
<keyword evidence="8 12" id="KW-1133">Transmembrane helix</keyword>
<feature type="transmembrane region" description="Helical" evidence="12">
    <location>
        <begin position="12"/>
        <end position="33"/>
    </location>
</feature>
<dbReference type="Pfam" id="PF01654">
    <property type="entry name" value="Cyt_bd_oxida_I"/>
    <property type="match status" value="1"/>
</dbReference>
<keyword evidence="3" id="KW-1003">Cell membrane</keyword>
<evidence type="ECO:0000256" key="9">
    <source>
        <dbReference type="ARBA" id="ARBA00023004"/>
    </source>
</evidence>
<evidence type="ECO:0000256" key="1">
    <source>
        <dbReference type="ARBA" id="ARBA00004651"/>
    </source>
</evidence>
<dbReference type="GO" id="GO:0070069">
    <property type="term" value="C:cytochrome complex"/>
    <property type="evidence" value="ECO:0007669"/>
    <property type="project" value="InterPro"/>
</dbReference>
<evidence type="ECO:0000256" key="6">
    <source>
        <dbReference type="ARBA" id="ARBA00022723"/>
    </source>
</evidence>
<evidence type="ECO:0000256" key="4">
    <source>
        <dbReference type="ARBA" id="ARBA00022617"/>
    </source>
</evidence>
<evidence type="ECO:0000256" key="12">
    <source>
        <dbReference type="SAM" id="Phobius"/>
    </source>
</evidence>
<dbReference type="GO" id="GO:0019646">
    <property type="term" value="P:aerobic electron transport chain"/>
    <property type="evidence" value="ECO:0007669"/>
    <property type="project" value="InterPro"/>
</dbReference>
<evidence type="ECO:0000256" key="11">
    <source>
        <dbReference type="SAM" id="MobiDB-lite"/>
    </source>
</evidence>
<keyword evidence="2" id="KW-0813">Transport</keyword>
<evidence type="ECO:0000256" key="10">
    <source>
        <dbReference type="ARBA" id="ARBA00023136"/>
    </source>
</evidence>
<protein>
    <submittedName>
        <fullName evidence="13">Bacterial cytochrome ubiquinol oxidase</fullName>
    </submittedName>
</protein>
<keyword evidence="7" id="KW-0249">Electron transport</keyword>